<keyword evidence="8 10" id="KW-0472">Membrane</keyword>
<protein>
    <recommendedName>
        <fullName evidence="9 10">Protein translocase subunit SecY</fullName>
    </recommendedName>
</protein>
<accession>A0A2M6WXS4</accession>
<name>A0A2M6WXS4_9BACT</name>
<evidence type="ECO:0000256" key="4">
    <source>
        <dbReference type="ARBA" id="ARBA00022692"/>
    </source>
</evidence>
<dbReference type="InterPro" id="IPR002208">
    <property type="entry name" value="SecY/SEC61-alpha"/>
</dbReference>
<dbReference type="InterPro" id="IPR023201">
    <property type="entry name" value="SecY_dom_sf"/>
</dbReference>
<evidence type="ECO:0000313" key="15">
    <source>
        <dbReference type="Proteomes" id="UP000228596"/>
    </source>
</evidence>
<dbReference type="Proteomes" id="UP000228596">
    <property type="component" value="Unassembled WGS sequence"/>
</dbReference>
<comment type="caution">
    <text evidence="14">The sequence shown here is derived from an EMBL/GenBank/DDBJ whole genome shotgun (WGS) entry which is preliminary data.</text>
</comment>
<dbReference type="PROSITE" id="PS00756">
    <property type="entry name" value="SECY_2"/>
    <property type="match status" value="1"/>
</dbReference>
<feature type="transmembrane region" description="Helical" evidence="10">
    <location>
        <begin position="259"/>
        <end position="278"/>
    </location>
</feature>
<dbReference type="PROSITE" id="PS00755">
    <property type="entry name" value="SECY_1"/>
    <property type="match status" value="1"/>
</dbReference>
<dbReference type="GO" id="GO:0065002">
    <property type="term" value="P:intracellular protein transmembrane transport"/>
    <property type="evidence" value="ECO:0007669"/>
    <property type="project" value="UniProtKB-UniRule"/>
</dbReference>
<dbReference type="GO" id="GO:0043952">
    <property type="term" value="P:protein transport by the Sec complex"/>
    <property type="evidence" value="ECO:0007669"/>
    <property type="project" value="UniProtKB-UniRule"/>
</dbReference>
<evidence type="ECO:0000256" key="9">
    <source>
        <dbReference type="ARBA" id="ARBA00039733"/>
    </source>
</evidence>
<comment type="similarity">
    <text evidence="2 10 13">Belongs to the SecY/SEC61-alpha family.</text>
</comment>
<evidence type="ECO:0000256" key="6">
    <source>
        <dbReference type="ARBA" id="ARBA00022989"/>
    </source>
</evidence>
<gene>
    <name evidence="10" type="primary">secY</name>
    <name evidence="14" type="ORF">COT77_00575</name>
</gene>
<comment type="function">
    <text evidence="10 11">The central subunit of the protein translocation channel SecYEG. Consists of two halves formed by TMs 1-5 and 6-10. These two domains form a lateral gate at the front which open onto the bilayer between TMs 2 and 7, and are clamped together by SecE at the back. The channel is closed by both a pore ring composed of hydrophobic SecY resides and a short helix (helix 2A) on the extracellular side of the membrane which forms a plug. The plug probably moves laterally to allow the channel to open. The ring and the pore may move independently.</text>
</comment>
<evidence type="ECO:0000256" key="8">
    <source>
        <dbReference type="ARBA" id="ARBA00023136"/>
    </source>
</evidence>
<evidence type="ECO:0000313" key="14">
    <source>
        <dbReference type="EMBL" id="PIT97592.1"/>
    </source>
</evidence>
<dbReference type="GO" id="GO:0005886">
    <property type="term" value="C:plasma membrane"/>
    <property type="evidence" value="ECO:0007669"/>
    <property type="project" value="UniProtKB-SubCell"/>
</dbReference>
<dbReference type="Pfam" id="PF00344">
    <property type="entry name" value="SecY"/>
    <property type="match status" value="1"/>
</dbReference>
<dbReference type="PRINTS" id="PR00303">
    <property type="entry name" value="SECYTRNLCASE"/>
</dbReference>
<sequence>MKFIETIKRAFTLQDLRKKILYTIALLLVFRFLTHVPLPFIDIQGLKSFFENNQVLGMIDLFSGGSISRFSIAMLGVGPYITASIVIQLLTVVVPSLENLQKEGEYGRQKINQYTRYLSVPFGLIESFGLVKLLQSQGVVGVLTTEQLIFTLVLATAGSVFLMWIGELISENGIGNGLSIIIALGIIAGLPSQIVATAQILDARYLIAAEIIIAAILVVIFIVLITEAERRIPVSYARRASLGRTLSPVESYLPIKPNAAGVIPIIFATSMLIMPNFLAQYLKTANSVTLQNIGSVAGSFLSNNTYYTILFFVLVFLFTFFYTSVIFQPNQMAENLQKQGGFVPGIRPGIQTAQYLSSVIYKVTFSGAIGISIVAVFPFILQSLTNIKTLAIGGTGILIIVSVVLELVRQIDAQLAMRSYDESY</sequence>
<evidence type="ECO:0000256" key="13">
    <source>
        <dbReference type="RuleBase" id="RU004349"/>
    </source>
</evidence>
<feature type="transmembrane region" description="Helical" evidence="10">
    <location>
        <begin position="206"/>
        <end position="225"/>
    </location>
</feature>
<dbReference type="SUPFAM" id="SSF103491">
    <property type="entry name" value="Preprotein translocase SecY subunit"/>
    <property type="match status" value="1"/>
</dbReference>
<evidence type="ECO:0000256" key="11">
    <source>
        <dbReference type="RuleBase" id="RU000537"/>
    </source>
</evidence>
<feature type="transmembrane region" description="Helical" evidence="10">
    <location>
        <begin position="387"/>
        <end position="408"/>
    </location>
</feature>
<dbReference type="AlphaFoldDB" id="A0A2M6WXS4"/>
<evidence type="ECO:0000256" key="12">
    <source>
        <dbReference type="RuleBase" id="RU003484"/>
    </source>
</evidence>
<dbReference type="InterPro" id="IPR030659">
    <property type="entry name" value="SecY_CS"/>
</dbReference>
<dbReference type="Gene3D" id="1.10.3370.10">
    <property type="entry name" value="SecY subunit domain"/>
    <property type="match status" value="1"/>
</dbReference>
<keyword evidence="7 10" id="KW-0811">Translocation</keyword>
<feature type="transmembrane region" description="Helical" evidence="10">
    <location>
        <begin position="359"/>
        <end position="381"/>
    </location>
</feature>
<feature type="transmembrane region" description="Helical" evidence="10">
    <location>
        <begin position="114"/>
        <end position="135"/>
    </location>
</feature>
<dbReference type="PIRSF" id="PIRSF004557">
    <property type="entry name" value="SecY"/>
    <property type="match status" value="1"/>
</dbReference>
<keyword evidence="6 10" id="KW-1133">Transmembrane helix</keyword>
<comment type="subcellular location">
    <subcellularLocation>
        <location evidence="10">Cell membrane</location>
        <topology evidence="10">Multi-pass membrane protein</topology>
    </subcellularLocation>
    <subcellularLocation>
        <location evidence="1 12">Membrane</location>
        <topology evidence="1 12">Multi-pass membrane protein</topology>
    </subcellularLocation>
</comment>
<feature type="transmembrane region" description="Helical" evidence="10">
    <location>
        <begin position="20"/>
        <end position="41"/>
    </location>
</feature>
<feature type="transmembrane region" description="Helical" evidence="10">
    <location>
        <begin position="147"/>
        <end position="166"/>
    </location>
</feature>
<evidence type="ECO:0000256" key="10">
    <source>
        <dbReference type="HAMAP-Rule" id="MF_01465"/>
    </source>
</evidence>
<dbReference type="EMBL" id="PEZV01000004">
    <property type="protein sequence ID" value="PIT97592.1"/>
    <property type="molecule type" value="Genomic_DNA"/>
</dbReference>
<evidence type="ECO:0000256" key="2">
    <source>
        <dbReference type="ARBA" id="ARBA00005751"/>
    </source>
</evidence>
<keyword evidence="5 10" id="KW-0653">Protein transport</keyword>
<feature type="transmembrane region" description="Helical" evidence="10">
    <location>
        <begin position="178"/>
        <end position="200"/>
    </location>
</feature>
<dbReference type="HAMAP" id="MF_01465">
    <property type="entry name" value="SecY"/>
    <property type="match status" value="1"/>
</dbReference>
<evidence type="ECO:0000256" key="3">
    <source>
        <dbReference type="ARBA" id="ARBA00022448"/>
    </source>
</evidence>
<feature type="transmembrane region" description="Helical" evidence="10">
    <location>
        <begin position="70"/>
        <end position="94"/>
    </location>
</feature>
<dbReference type="PANTHER" id="PTHR10906">
    <property type="entry name" value="SECY/SEC61-ALPHA FAMILY MEMBER"/>
    <property type="match status" value="1"/>
</dbReference>
<feature type="transmembrane region" description="Helical" evidence="10">
    <location>
        <begin position="306"/>
        <end position="327"/>
    </location>
</feature>
<dbReference type="NCBIfam" id="TIGR00967">
    <property type="entry name" value="3a0501s007"/>
    <property type="match status" value="1"/>
</dbReference>
<dbReference type="FunFam" id="1.10.3370.10:FF:000001">
    <property type="entry name" value="Preprotein translocase subunit SecY"/>
    <property type="match status" value="1"/>
</dbReference>
<keyword evidence="3 10" id="KW-0813">Transport</keyword>
<reference evidence="15" key="1">
    <citation type="submission" date="2017-09" db="EMBL/GenBank/DDBJ databases">
        <title>Depth-based differentiation of microbial function through sediment-hosted aquifers and enrichment of novel symbionts in the deep terrestrial subsurface.</title>
        <authorList>
            <person name="Probst A.J."/>
            <person name="Ladd B."/>
            <person name="Jarett J.K."/>
            <person name="Geller-Mcgrath D.E."/>
            <person name="Sieber C.M.K."/>
            <person name="Emerson J.B."/>
            <person name="Anantharaman K."/>
            <person name="Thomas B.C."/>
            <person name="Malmstrom R."/>
            <person name="Stieglmeier M."/>
            <person name="Klingl A."/>
            <person name="Woyke T."/>
            <person name="Ryan C.M."/>
            <person name="Banfield J.F."/>
        </authorList>
    </citation>
    <scope>NUCLEOTIDE SEQUENCE [LARGE SCALE GENOMIC DNA]</scope>
</reference>
<dbReference type="GO" id="GO:0006605">
    <property type="term" value="P:protein targeting"/>
    <property type="evidence" value="ECO:0007669"/>
    <property type="project" value="UniProtKB-UniRule"/>
</dbReference>
<keyword evidence="4 10" id="KW-0812">Transmembrane</keyword>
<evidence type="ECO:0000256" key="1">
    <source>
        <dbReference type="ARBA" id="ARBA00004141"/>
    </source>
</evidence>
<proteinExistence type="inferred from homology"/>
<evidence type="ECO:0000256" key="7">
    <source>
        <dbReference type="ARBA" id="ARBA00023010"/>
    </source>
</evidence>
<dbReference type="InterPro" id="IPR026593">
    <property type="entry name" value="SecY"/>
</dbReference>
<evidence type="ECO:0000256" key="5">
    <source>
        <dbReference type="ARBA" id="ARBA00022927"/>
    </source>
</evidence>
<keyword evidence="10" id="KW-1003">Cell membrane</keyword>
<comment type="subunit">
    <text evidence="10">Component of the Sec protein translocase complex. Heterotrimer consisting of SecY, SecE and SecG subunits. The heterotrimers can form oligomers, although 1 heterotrimer is thought to be able to translocate proteins. Interacts with the ribosome. Interacts with SecDF, and other proteins may be involved. Interacts with SecA.</text>
</comment>
<organism evidence="14 15">
    <name type="scientific">Candidatus Berkelbacteria bacterium CG10_big_fil_rev_8_21_14_0_10_41_12</name>
    <dbReference type="NCBI Taxonomy" id="1974513"/>
    <lineage>
        <taxon>Bacteria</taxon>
        <taxon>Candidatus Berkelbacteria</taxon>
    </lineage>
</organism>